<keyword evidence="1" id="KW-0812">Transmembrane</keyword>
<dbReference type="AlphaFoldDB" id="A0AAV9EFW9"/>
<reference evidence="2" key="2">
    <citation type="submission" date="2023-06" db="EMBL/GenBank/DDBJ databases">
        <authorList>
            <person name="Ma L."/>
            <person name="Liu K.-W."/>
            <person name="Li Z."/>
            <person name="Hsiao Y.-Y."/>
            <person name="Qi Y."/>
            <person name="Fu T."/>
            <person name="Tang G."/>
            <person name="Zhang D."/>
            <person name="Sun W.-H."/>
            <person name="Liu D.-K."/>
            <person name="Li Y."/>
            <person name="Chen G.-Z."/>
            <person name="Liu X.-D."/>
            <person name="Liao X.-Y."/>
            <person name="Jiang Y.-T."/>
            <person name="Yu X."/>
            <person name="Hao Y."/>
            <person name="Huang J."/>
            <person name="Zhao X.-W."/>
            <person name="Ke S."/>
            <person name="Chen Y.-Y."/>
            <person name="Wu W.-L."/>
            <person name="Hsu J.-L."/>
            <person name="Lin Y.-F."/>
            <person name="Huang M.-D."/>
            <person name="Li C.-Y."/>
            <person name="Huang L."/>
            <person name="Wang Z.-W."/>
            <person name="Zhao X."/>
            <person name="Zhong W.-Y."/>
            <person name="Peng D.-H."/>
            <person name="Ahmad S."/>
            <person name="Lan S."/>
            <person name="Zhang J.-S."/>
            <person name="Tsai W.-C."/>
            <person name="Van De Peer Y."/>
            <person name="Liu Z.-J."/>
        </authorList>
    </citation>
    <scope>NUCLEOTIDE SEQUENCE</scope>
    <source>
        <strain evidence="2">CP</strain>
        <tissue evidence="2">Leaves</tissue>
    </source>
</reference>
<evidence type="ECO:0000313" key="3">
    <source>
        <dbReference type="Proteomes" id="UP001180020"/>
    </source>
</evidence>
<keyword evidence="1" id="KW-1133">Transmembrane helix</keyword>
<sequence length="169" mass="19331">MASSTLLEACKLSTTLLLTLLFLPSLLTSLIFFSFFSSLLFLPILSILFSVFLLSHIISRVVFTSQLLRALCVSPPINNNAGEALVGHGFVKELVSEVQNEQVFLELDRSEVPPVEESEEEDRAHEEVFMVDEDLHRMQVFETSIRHIDESSSFYELLFFWRWKEKGGK</sequence>
<feature type="transmembrane region" description="Helical" evidence="1">
    <location>
        <begin position="39"/>
        <end position="59"/>
    </location>
</feature>
<comment type="caution">
    <text evidence="2">The sequence shown here is derived from an EMBL/GenBank/DDBJ whole genome shotgun (WGS) entry which is preliminary data.</text>
</comment>
<keyword evidence="3" id="KW-1185">Reference proteome</keyword>
<dbReference type="Proteomes" id="UP001180020">
    <property type="component" value="Unassembled WGS sequence"/>
</dbReference>
<dbReference type="EMBL" id="JAUJYO010000008">
    <property type="protein sequence ID" value="KAK1310912.1"/>
    <property type="molecule type" value="Genomic_DNA"/>
</dbReference>
<keyword evidence="1" id="KW-0472">Membrane</keyword>
<feature type="transmembrane region" description="Helical" evidence="1">
    <location>
        <begin position="12"/>
        <end position="33"/>
    </location>
</feature>
<proteinExistence type="predicted"/>
<gene>
    <name evidence="2" type="ORF">QJS10_CPA08g01809</name>
</gene>
<reference evidence="2" key="1">
    <citation type="journal article" date="2023" name="Nat. Commun.">
        <title>Diploid and tetraploid genomes of Acorus and the evolution of monocots.</title>
        <authorList>
            <person name="Ma L."/>
            <person name="Liu K.W."/>
            <person name="Li Z."/>
            <person name="Hsiao Y.Y."/>
            <person name="Qi Y."/>
            <person name="Fu T."/>
            <person name="Tang G.D."/>
            <person name="Zhang D."/>
            <person name="Sun W.H."/>
            <person name="Liu D.K."/>
            <person name="Li Y."/>
            <person name="Chen G.Z."/>
            <person name="Liu X.D."/>
            <person name="Liao X.Y."/>
            <person name="Jiang Y.T."/>
            <person name="Yu X."/>
            <person name="Hao Y."/>
            <person name="Huang J."/>
            <person name="Zhao X.W."/>
            <person name="Ke S."/>
            <person name="Chen Y.Y."/>
            <person name="Wu W.L."/>
            <person name="Hsu J.L."/>
            <person name="Lin Y.F."/>
            <person name="Huang M.D."/>
            <person name="Li C.Y."/>
            <person name="Huang L."/>
            <person name="Wang Z.W."/>
            <person name="Zhao X."/>
            <person name="Zhong W.Y."/>
            <person name="Peng D.H."/>
            <person name="Ahmad S."/>
            <person name="Lan S."/>
            <person name="Zhang J.S."/>
            <person name="Tsai W.C."/>
            <person name="Van de Peer Y."/>
            <person name="Liu Z.J."/>
        </authorList>
    </citation>
    <scope>NUCLEOTIDE SEQUENCE</scope>
    <source>
        <strain evidence="2">CP</strain>
    </source>
</reference>
<accession>A0AAV9EFW9</accession>
<organism evidence="2 3">
    <name type="scientific">Acorus calamus</name>
    <name type="common">Sweet flag</name>
    <dbReference type="NCBI Taxonomy" id="4465"/>
    <lineage>
        <taxon>Eukaryota</taxon>
        <taxon>Viridiplantae</taxon>
        <taxon>Streptophyta</taxon>
        <taxon>Embryophyta</taxon>
        <taxon>Tracheophyta</taxon>
        <taxon>Spermatophyta</taxon>
        <taxon>Magnoliopsida</taxon>
        <taxon>Liliopsida</taxon>
        <taxon>Acoraceae</taxon>
        <taxon>Acorus</taxon>
    </lineage>
</organism>
<evidence type="ECO:0000256" key="1">
    <source>
        <dbReference type="SAM" id="Phobius"/>
    </source>
</evidence>
<evidence type="ECO:0000313" key="2">
    <source>
        <dbReference type="EMBL" id="KAK1310912.1"/>
    </source>
</evidence>
<name>A0AAV9EFW9_ACOCL</name>
<protein>
    <submittedName>
        <fullName evidence="2">Uncharacterized protein</fullName>
    </submittedName>
</protein>